<dbReference type="RefSeq" id="WP_093855667.1">
    <property type="nucleotide sequence ID" value="NZ_BJVZ01000001.1"/>
</dbReference>
<evidence type="ECO:0000313" key="5">
    <source>
        <dbReference type="Proteomes" id="UP000199334"/>
    </source>
</evidence>
<dbReference type="InterPro" id="IPR005648">
    <property type="entry name" value="FlgD"/>
</dbReference>
<keyword evidence="4" id="KW-0282">Flagellum</keyword>
<keyword evidence="4" id="KW-0969">Cilium</keyword>
<dbReference type="GO" id="GO:0044781">
    <property type="term" value="P:bacterial-type flagellum organization"/>
    <property type="evidence" value="ECO:0007669"/>
    <property type="project" value="UniProtKB-KW"/>
</dbReference>
<proteinExistence type="inferred from homology"/>
<accession>A0A1G9XZL2</accession>
<keyword evidence="2" id="KW-1005">Bacterial flagellum biogenesis</keyword>
<gene>
    <name evidence="4" type="ORF">SAMN05216498_1167</name>
</gene>
<comment type="similarity">
    <text evidence="1">Belongs to the FlgD family.</text>
</comment>
<dbReference type="EMBL" id="FNIG01000002">
    <property type="protein sequence ID" value="SDN01896.1"/>
    <property type="molecule type" value="Genomic_DNA"/>
</dbReference>
<keyword evidence="5" id="KW-1185">Reference proteome</keyword>
<dbReference type="STRING" id="237069.SAMN05216498_1167"/>
<evidence type="ECO:0000313" key="4">
    <source>
        <dbReference type="EMBL" id="SDN01896.1"/>
    </source>
</evidence>
<dbReference type="OrthoDB" id="280334at2"/>
<dbReference type="Pfam" id="PF03963">
    <property type="entry name" value="FlgD"/>
    <property type="match status" value="1"/>
</dbReference>
<dbReference type="AlphaFoldDB" id="A0A1G9XZL2"/>
<sequence length="165" mass="18526">MKVEDSSLYLSNQNQVREGGSSLNKDAFLKILMTQLQNQDPLSPMDNKAFVNQMASFSQLEQLTNLSSNFEKMFQQQNNTNFLQYSNLIGKEVSYVLENEEGEIEESQSQVVSVKREGQNIFLSMENGDLVNALNAYQVTEASEGATEESSTTEETEVGTDEQQN</sequence>
<feature type="region of interest" description="Disordered" evidence="3">
    <location>
        <begin position="141"/>
        <end position="165"/>
    </location>
</feature>
<feature type="compositionally biased region" description="Low complexity" evidence="3">
    <location>
        <begin position="141"/>
        <end position="150"/>
    </location>
</feature>
<name>A0A1G9XZL2_9BACI</name>
<dbReference type="NCBIfam" id="NF007197">
    <property type="entry name" value="PRK09618.1"/>
    <property type="match status" value="1"/>
</dbReference>
<keyword evidence="4" id="KW-0966">Cell projection</keyword>
<evidence type="ECO:0000256" key="2">
    <source>
        <dbReference type="ARBA" id="ARBA00022795"/>
    </source>
</evidence>
<evidence type="ECO:0000256" key="1">
    <source>
        <dbReference type="ARBA" id="ARBA00010577"/>
    </source>
</evidence>
<feature type="compositionally biased region" description="Acidic residues" evidence="3">
    <location>
        <begin position="151"/>
        <end position="165"/>
    </location>
</feature>
<evidence type="ECO:0000256" key="3">
    <source>
        <dbReference type="SAM" id="MobiDB-lite"/>
    </source>
</evidence>
<reference evidence="4 5" key="1">
    <citation type="submission" date="2016-10" db="EMBL/GenBank/DDBJ databases">
        <authorList>
            <person name="de Groot N.N."/>
        </authorList>
    </citation>
    <scope>NUCLEOTIDE SEQUENCE [LARGE SCALE GENOMIC DNA]</scope>
    <source>
        <strain evidence="4 5">CGMCC 1.3442</strain>
    </source>
</reference>
<organism evidence="4 5">
    <name type="scientific">Tenuibacillus multivorans</name>
    <dbReference type="NCBI Taxonomy" id="237069"/>
    <lineage>
        <taxon>Bacteria</taxon>
        <taxon>Bacillati</taxon>
        <taxon>Bacillota</taxon>
        <taxon>Bacilli</taxon>
        <taxon>Bacillales</taxon>
        <taxon>Bacillaceae</taxon>
        <taxon>Tenuibacillus</taxon>
    </lineage>
</organism>
<dbReference type="Proteomes" id="UP000199334">
    <property type="component" value="Unassembled WGS sequence"/>
</dbReference>
<protein>
    <submittedName>
        <fullName evidence="4">Flagellar basal-body rod modification protein FlgD</fullName>
    </submittedName>
</protein>